<evidence type="ECO:0000256" key="4">
    <source>
        <dbReference type="ARBA" id="ARBA00023002"/>
    </source>
</evidence>
<keyword evidence="4 6" id="KW-0560">Oxidoreductase</keyword>
<dbReference type="SUPFAM" id="SSF47473">
    <property type="entry name" value="EF-hand"/>
    <property type="match status" value="1"/>
</dbReference>
<protein>
    <recommendedName>
        <fullName evidence="2 6">Proline dehydrogenase</fullName>
        <ecNumber evidence="2 6">1.5.5.2</ecNumber>
    </recommendedName>
</protein>
<evidence type="ECO:0000313" key="9">
    <source>
        <dbReference type="Proteomes" id="UP001491310"/>
    </source>
</evidence>
<comment type="function">
    <text evidence="6">Converts proline to delta-1-pyrroline-5-carboxylate.</text>
</comment>
<keyword evidence="6" id="KW-0274">FAD</keyword>
<reference evidence="8 9" key="1">
    <citation type="journal article" date="2024" name="Nat. Commun.">
        <title>Phylogenomics reveals the evolutionary origins of lichenization in chlorophyte algae.</title>
        <authorList>
            <person name="Puginier C."/>
            <person name="Libourel C."/>
            <person name="Otte J."/>
            <person name="Skaloud P."/>
            <person name="Haon M."/>
            <person name="Grisel S."/>
            <person name="Petersen M."/>
            <person name="Berrin J.G."/>
            <person name="Delaux P.M."/>
            <person name="Dal Grande F."/>
            <person name="Keller J."/>
        </authorList>
    </citation>
    <scope>NUCLEOTIDE SEQUENCE [LARGE SCALE GENOMIC DNA]</scope>
    <source>
        <strain evidence="8 9">SAG 216-7</strain>
    </source>
</reference>
<evidence type="ECO:0000256" key="3">
    <source>
        <dbReference type="ARBA" id="ARBA00022837"/>
    </source>
</evidence>
<comment type="catalytic activity">
    <reaction evidence="6">
        <text>L-proline + a quinone = (S)-1-pyrroline-5-carboxylate + a quinol + H(+)</text>
        <dbReference type="Rhea" id="RHEA:23784"/>
        <dbReference type="ChEBI" id="CHEBI:15378"/>
        <dbReference type="ChEBI" id="CHEBI:17388"/>
        <dbReference type="ChEBI" id="CHEBI:24646"/>
        <dbReference type="ChEBI" id="CHEBI:60039"/>
        <dbReference type="ChEBI" id="CHEBI:132124"/>
        <dbReference type="EC" id="1.5.5.2"/>
    </reaction>
</comment>
<dbReference type="Pfam" id="PF13499">
    <property type="entry name" value="EF-hand_7"/>
    <property type="match status" value="1"/>
</dbReference>
<dbReference type="InterPro" id="IPR029041">
    <property type="entry name" value="FAD-linked_oxidoreductase-like"/>
</dbReference>
<dbReference type="InterPro" id="IPR015659">
    <property type="entry name" value="Proline_oxidase"/>
</dbReference>
<evidence type="ECO:0000313" key="8">
    <source>
        <dbReference type="EMBL" id="KAK9917788.1"/>
    </source>
</evidence>
<dbReference type="PANTHER" id="PTHR13914:SF0">
    <property type="entry name" value="PROLINE DEHYDROGENASE 1, MITOCHONDRIAL"/>
    <property type="match status" value="1"/>
</dbReference>
<keyword evidence="3" id="KW-0106">Calcium</keyword>
<dbReference type="PROSITE" id="PS00018">
    <property type="entry name" value="EF_HAND_1"/>
    <property type="match status" value="1"/>
</dbReference>
<evidence type="ECO:0000256" key="1">
    <source>
        <dbReference type="ARBA" id="ARBA00005869"/>
    </source>
</evidence>
<gene>
    <name evidence="8" type="ORF">WJX75_008263</name>
</gene>
<dbReference type="InterPro" id="IPR011992">
    <property type="entry name" value="EF-hand-dom_pair"/>
</dbReference>
<evidence type="ECO:0000256" key="5">
    <source>
        <dbReference type="ARBA" id="ARBA00023062"/>
    </source>
</evidence>
<dbReference type="PANTHER" id="PTHR13914">
    <property type="entry name" value="PROLINE OXIDASE"/>
    <property type="match status" value="1"/>
</dbReference>
<proteinExistence type="inferred from homology"/>
<accession>A0ABR2Z0T2</accession>
<comment type="caution">
    <text evidence="8">The sequence shown here is derived from an EMBL/GenBank/DDBJ whole genome shotgun (WGS) entry which is preliminary data.</text>
</comment>
<sequence length="588" mass="65264">MNAVARLVALRQQAVSSQLILSASLEQLQPTSLSSFLTGIPPAAQRQFAHAYTASAEPQPLEENESALRLPPQPASQPNEQPFVALNFDDPQIAFRTKTTGELLLAHGVFTACQIKPLVNNADALLKLSKKVLGSTIVNGVVKRTFFRHFCAGESQEDIRPRMSALFEAGIGGILDYAAEDDVDAKDGPASRSEPHDTVVARTYDYDTEAACDRHTSIFLRSIDAAAQGRGQGFAAIKLTALGNPKLLERVSAGLVAIRNLFSQFDLNHDNVVSHEEFESVYAELFNDASSERMDQLFRYLDKDDTGVVDFLSWSRRIRLQDIPQIIKHCKVPGPLSFTALSEEELRLLNNLMGRLYQLAEAAAAAGVRLMVDAEHSYFQPAIDHAAMELQRTFNKHTPTIFNTYQCYLKDSRDRILLDMERARQEGFLFGAKLVRGAYLYLERGRAEEKGYPSPIHDSIEATHDNYDRIVEEVLGSVAADGAEVMIASHNQSSVERAVALMHERGLDHREVGVYFGQLLGMADPLSFVLGASGYRAYKYVPFGPVEEVMPYLVRRAQENSTVLGGVQKEKSMVAAELRRRLFRLGRA</sequence>
<dbReference type="PROSITE" id="PS50222">
    <property type="entry name" value="EF_HAND_2"/>
    <property type="match status" value="2"/>
</dbReference>
<dbReference type="SMART" id="SM00054">
    <property type="entry name" value="EFh"/>
    <property type="match status" value="2"/>
</dbReference>
<evidence type="ECO:0000256" key="2">
    <source>
        <dbReference type="ARBA" id="ARBA00012695"/>
    </source>
</evidence>
<dbReference type="Pfam" id="PF01619">
    <property type="entry name" value="Pro_dh"/>
    <property type="match status" value="1"/>
</dbReference>
<dbReference type="InterPro" id="IPR018247">
    <property type="entry name" value="EF_Hand_1_Ca_BS"/>
</dbReference>
<dbReference type="EMBL" id="JALJOT010000002">
    <property type="protein sequence ID" value="KAK9917788.1"/>
    <property type="molecule type" value="Genomic_DNA"/>
</dbReference>
<name>A0ABR2Z0T2_9CHLO</name>
<keyword evidence="6" id="KW-0285">Flavoprotein</keyword>
<comment type="similarity">
    <text evidence="1 6">Belongs to the proline oxidase family.</text>
</comment>
<dbReference type="Proteomes" id="UP001491310">
    <property type="component" value="Unassembled WGS sequence"/>
</dbReference>
<feature type="domain" description="EF-hand" evidence="7">
    <location>
        <begin position="289"/>
        <end position="324"/>
    </location>
</feature>
<feature type="domain" description="EF-hand" evidence="7">
    <location>
        <begin position="253"/>
        <end position="288"/>
    </location>
</feature>
<dbReference type="InterPro" id="IPR002872">
    <property type="entry name" value="Proline_DH_dom"/>
</dbReference>
<organism evidence="8 9">
    <name type="scientific">Coccomyxa subellipsoidea</name>
    <dbReference type="NCBI Taxonomy" id="248742"/>
    <lineage>
        <taxon>Eukaryota</taxon>
        <taxon>Viridiplantae</taxon>
        <taxon>Chlorophyta</taxon>
        <taxon>core chlorophytes</taxon>
        <taxon>Trebouxiophyceae</taxon>
        <taxon>Trebouxiophyceae incertae sedis</taxon>
        <taxon>Coccomyxaceae</taxon>
        <taxon>Coccomyxa</taxon>
    </lineage>
</organism>
<comment type="cofactor">
    <cofactor evidence="6">
        <name>FAD</name>
        <dbReference type="ChEBI" id="CHEBI:57692"/>
    </cofactor>
</comment>
<evidence type="ECO:0000259" key="7">
    <source>
        <dbReference type="PROSITE" id="PS50222"/>
    </source>
</evidence>
<dbReference type="SUPFAM" id="SSF51730">
    <property type="entry name" value="FAD-linked oxidoreductase"/>
    <property type="match status" value="1"/>
</dbReference>
<dbReference type="Gene3D" id="3.20.20.220">
    <property type="match status" value="1"/>
</dbReference>
<dbReference type="EC" id="1.5.5.2" evidence="2 6"/>
<dbReference type="InterPro" id="IPR002048">
    <property type="entry name" value="EF_hand_dom"/>
</dbReference>
<keyword evidence="9" id="KW-1185">Reference proteome</keyword>
<evidence type="ECO:0000256" key="6">
    <source>
        <dbReference type="RuleBase" id="RU364054"/>
    </source>
</evidence>
<dbReference type="Gene3D" id="1.10.238.10">
    <property type="entry name" value="EF-hand"/>
    <property type="match status" value="1"/>
</dbReference>
<keyword evidence="5 6" id="KW-0642">Proline metabolism</keyword>